<dbReference type="EMBL" id="JAEVHI010000001">
    <property type="protein sequence ID" value="KAG5304785.1"/>
    <property type="molecule type" value="Genomic_DNA"/>
</dbReference>
<keyword evidence="1" id="KW-1133">Transmembrane helix</keyword>
<dbReference type="VEuPathDB" id="FungiDB:I7I52_03245"/>
<organism evidence="2 3">
    <name type="scientific">Ajellomyces capsulatus</name>
    <name type="common">Darling's disease fungus</name>
    <name type="synonym">Histoplasma capsulatum</name>
    <dbReference type="NCBI Taxonomy" id="5037"/>
    <lineage>
        <taxon>Eukaryota</taxon>
        <taxon>Fungi</taxon>
        <taxon>Dikarya</taxon>
        <taxon>Ascomycota</taxon>
        <taxon>Pezizomycotina</taxon>
        <taxon>Eurotiomycetes</taxon>
        <taxon>Eurotiomycetidae</taxon>
        <taxon>Onygenales</taxon>
        <taxon>Ajellomycetaceae</taxon>
        <taxon>Histoplasma</taxon>
    </lineage>
</organism>
<feature type="transmembrane region" description="Helical" evidence="1">
    <location>
        <begin position="12"/>
        <end position="32"/>
    </location>
</feature>
<proteinExistence type="predicted"/>
<comment type="caution">
    <text evidence="2">The sequence shown here is derived from an EMBL/GenBank/DDBJ whole genome shotgun (WGS) entry which is preliminary data.</text>
</comment>
<reference evidence="2 3" key="1">
    <citation type="submission" date="2021-01" db="EMBL/GenBank/DDBJ databases">
        <title>Chromosome-level genome assembly of a human fungal pathogen reveals clustering of transcriptionally co-regulated genes.</title>
        <authorList>
            <person name="Voorhies M."/>
            <person name="Cohen S."/>
            <person name="Shea T.P."/>
            <person name="Petrus S."/>
            <person name="Munoz J.F."/>
            <person name="Poplawski S."/>
            <person name="Goldman W.E."/>
            <person name="Michael T."/>
            <person name="Cuomo C.A."/>
            <person name="Sil A."/>
            <person name="Beyhan S."/>
        </authorList>
    </citation>
    <scope>NUCLEOTIDE SEQUENCE [LARGE SCALE GENOMIC DNA]</scope>
    <source>
        <strain evidence="2 3">G184AR</strain>
    </source>
</reference>
<accession>A0A8H7ZBM2</accession>
<evidence type="ECO:0000256" key="1">
    <source>
        <dbReference type="SAM" id="Phobius"/>
    </source>
</evidence>
<gene>
    <name evidence="2" type="ORF">I7I52_03245</name>
</gene>
<evidence type="ECO:0000313" key="3">
    <source>
        <dbReference type="Proteomes" id="UP000670092"/>
    </source>
</evidence>
<dbReference type="AlphaFoldDB" id="A0A8H7ZBM2"/>
<keyword evidence="1" id="KW-0472">Membrane</keyword>
<dbReference type="Proteomes" id="UP000670092">
    <property type="component" value="Unassembled WGS sequence"/>
</dbReference>
<evidence type="ECO:0000313" key="2">
    <source>
        <dbReference type="EMBL" id="KAG5304785.1"/>
    </source>
</evidence>
<protein>
    <submittedName>
        <fullName evidence="2">Uncharacterized protein</fullName>
    </submittedName>
</protein>
<sequence length="93" mass="11149">MPISSVWEASRFYSVPFLIFLNSIFFFNFFCLGRVQNERRKMGEEKEREGDAARVFRRNGENKIFNCRCMQYYWRSGTLGRDPAEDNSNNDRK</sequence>
<name>A0A8H7ZBM2_AJECA</name>
<keyword evidence="1" id="KW-0812">Transmembrane</keyword>